<name>A0A0E9UPT1_ANGAN</name>
<organism evidence="1">
    <name type="scientific">Anguilla anguilla</name>
    <name type="common">European freshwater eel</name>
    <name type="synonym">Muraena anguilla</name>
    <dbReference type="NCBI Taxonomy" id="7936"/>
    <lineage>
        <taxon>Eukaryota</taxon>
        <taxon>Metazoa</taxon>
        <taxon>Chordata</taxon>
        <taxon>Craniata</taxon>
        <taxon>Vertebrata</taxon>
        <taxon>Euteleostomi</taxon>
        <taxon>Actinopterygii</taxon>
        <taxon>Neopterygii</taxon>
        <taxon>Teleostei</taxon>
        <taxon>Anguilliformes</taxon>
        <taxon>Anguillidae</taxon>
        <taxon>Anguilla</taxon>
    </lineage>
</organism>
<protein>
    <submittedName>
        <fullName evidence="1">Uncharacterized protein</fullName>
    </submittedName>
</protein>
<dbReference type="EMBL" id="GBXM01040708">
    <property type="protein sequence ID" value="JAH67869.1"/>
    <property type="molecule type" value="Transcribed_RNA"/>
</dbReference>
<reference evidence="1" key="1">
    <citation type="submission" date="2014-11" db="EMBL/GenBank/DDBJ databases">
        <authorList>
            <person name="Amaro Gonzalez C."/>
        </authorList>
    </citation>
    <scope>NUCLEOTIDE SEQUENCE</scope>
</reference>
<proteinExistence type="predicted"/>
<reference evidence="1" key="2">
    <citation type="journal article" date="2015" name="Fish Shellfish Immunol.">
        <title>Early steps in the European eel (Anguilla anguilla)-Vibrio vulnificus interaction in the gills: Role of the RtxA13 toxin.</title>
        <authorList>
            <person name="Callol A."/>
            <person name="Pajuelo D."/>
            <person name="Ebbesson L."/>
            <person name="Teles M."/>
            <person name="MacKenzie S."/>
            <person name="Amaro C."/>
        </authorList>
    </citation>
    <scope>NUCLEOTIDE SEQUENCE</scope>
</reference>
<evidence type="ECO:0000313" key="1">
    <source>
        <dbReference type="EMBL" id="JAH67869.1"/>
    </source>
</evidence>
<dbReference type="AlphaFoldDB" id="A0A0E9UPT1"/>
<accession>A0A0E9UPT1</accession>
<sequence length="29" mass="3226">MTQEAHLSLEQLALSWIKSEVGIANSLQQ</sequence>